<accession>A0A6J8B9J3</accession>
<evidence type="ECO:0008006" key="4">
    <source>
        <dbReference type="Google" id="ProtNLM"/>
    </source>
</evidence>
<organism evidence="2 3">
    <name type="scientific">Mytilus coruscus</name>
    <name type="common">Sea mussel</name>
    <dbReference type="NCBI Taxonomy" id="42192"/>
    <lineage>
        <taxon>Eukaryota</taxon>
        <taxon>Metazoa</taxon>
        <taxon>Spiralia</taxon>
        <taxon>Lophotrochozoa</taxon>
        <taxon>Mollusca</taxon>
        <taxon>Bivalvia</taxon>
        <taxon>Autobranchia</taxon>
        <taxon>Pteriomorphia</taxon>
        <taxon>Mytilida</taxon>
        <taxon>Mytiloidea</taxon>
        <taxon>Mytilidae</taxon>
        <taxon>Mytilinae</taxon>
        <taxon>Mytilus</taxon>
    </lineage>
</organism>
<name>A0A6J8B9J3_MYTCO</name>
<dbReference type="Proteomes" id="UP000507470">
    <property type="component" value="Unassembled WGS sequence"/>
</dbReference>
<dbReference type="EMBL" id="CACVKT020002928">
    <property type="protein sequence ID" value="CAC5380628.1"/>
    <property type="molecule type" value="Genomic_DNA"/>
</dbReference>
<dbReference type="AlphaFoldDB" id="A0A6J8B9J3"/>
<sequence length="178" mass="19986">MVIGIERVVICLGTNDVSRFKYEHNIVIHSITQAVTKVKCHYSNSEIGLCTILPRKEKSPNVAKFNITAENANIFVRHMCEMEKIELIDCFDIFYKNSTILKSLFDGNDSSGLHINVDGCEKMKDLIVSFLNKDGPKLTDFKTPNKRTVSVRSGTPNSAERYTKQSKHGSPEADSECP</sequence>
<keyword evidence="3" id="KW-1185">Reference proteome</keyword>
<dbReference type="InterPro" id="IPR036514">
    <property type="entry name" value="SGNH_hydro_sf"/>
</dbReference>
<dbReference type="SUPFAM" id="SSF52266">
    <property type="entry name" value="SGNH hydrolase"/>
    <property type="match status" value="1"/>
</dbReference>
<feature type="region of interest" description="Disordered" evidence="1">
    <location>
        <begin position="141"/>
        <end position="178"/>
    </location>
</feature>
<protein>
    <recommendedName>
        <fullName evidence="4">SGNH hydrolase-type esterase domain-containing protein</fullName>
    </recommendedName>
</protein>
<evidence type="ECO:0000313" key="3">
    <source>
        <dbReference type="Proteomes" id="UP000507470"/>
    </source>
</evidence>
<reference evidence="2 3" key="1">
    <citation type="submission" date="2020-06" db="EMBL/GenBank/DDBJ databases">
        <authorList>
            <person name="Li R."/>
            <person name="Bekaert M."/>
        </authorList>
    </citation>
    <scope>NUCLEOTIDE SEQUENCE [LARGE SCALE GENOMIC DNA]</scope>
    <source>
        <strain evidence="3">wild</strain>
    </source>
</reference>
<feature type="compositionally biased region" description="Polar residues" evidence="1">
    <location>
        <begin position="146"/>
        <end position="160"/>
    </location>
</feature>
<gene>
    <name evidence="2" type="ORF">MCOR_16584</name>
</gene>
<dbReference type="Gene3D" id="3.40.50.1110">
    <property type="entry name" value="SGNH hydrolase"/>
    <property type="match status" value="1"/>
</dbReference>
<evidence type="ECO:0000313" key="2">
    <source>
        <dbReference type="EMBL" id="CAC5380628.1"/>
    </source>
</evidence>
<proteinExistence type="predicted"/>
<evidence type="ECO:0000256" key="1">
    <source>
        <dbReference type="SAM" id="MobiDB-lite"/>
    </source>
</evidence>